<dbReference type="Proteomes" id="UP000663833">
    <property type="component" value="Unassembled WGS sequence"/>
</dbReference>
<dbReference type="EMBL" id="CAJNYD010001416">
    <property type="protein sequence ID" value="CAF3337139.1"/>
    <property type="molecule type" value="Genomic_DNA"/>
</dbReference>
<proteinExistence type="predicted"/>
<dbReference type="Proteomes" id="UP000663825">
    <property type="component" value="Unassembled WGS sequence"/>
</dbReference>
<evidence type="ECO:0000313" key="3">
    <source>
        <dbReference type="Proteomes" id="UP000663825"/>
    </source>
</evidence>
<evidence type="ECO:0000313" key="2">
    <source>
        <dbReference type="EMBL" id="CAF3455826.1"/>
    </source>
</evidence>
<comment type="caution">
    <text evidence="2">The sequence shown here is derived from an EMBL/GenBank/DDBJ whole genome shotgun (WGS) entry which is preliminary data.</text>
</comment>
<sequence>MVSLNEARNFTQKESRLLQSDGKSSVWSVQPGVNPINIGSVEFKTVEEISFSLRNRVPTNTQRLGIIISIVSGFNPPETNGVVNFWIWTECDGQAFTHFKQIFIYAQNAVSFDSETFTLPYCSSNQRIYVKSSKVITGWVTTNLYLAGYSI</sequence>
<dbReference type="EMBL" id="CAJNXB010005915">
    <property type="protein sequence ID" value="CAF3455826.1"/>
    <property type="molecule type" value="Genomic_DNA"/>
</dbReference>
<gene>
    <name evidence="1" type="ORF">LUA448_LOCUS11788</name>
    <name evidence="2" type="ORF">TIS948_LOCUS32278</name>
</gene>
<dbReference type="AlphaFoldDB" id="A0A818ECF7"/>
<evidence type="ECO:0000313" key="1">
    <source>
        <dbReference type="EMBL" id="CAF3337139.1"/>
    </source>
</evidence>
<reference evidence="2" key="1">
    <citation type="submission" date="2021-02" db="EMBL/GenBank/DDBJ databases">
        <authorList>
            <person name="Nowell W R."/>
        </authorList>
    </citation>
    <scope>NUCLEOTIDE SEQUENCE</scope>
</reference>
<name>A0A818ECF7_9BILA</name>
<accession>A0A818ECF7</accession>
<protein>
    <submittedName>
        <fullName evidence="2">Uncharacterized protein</fullName>
    </submittedName>
</protein>
<organism evidence="2 3">
    <name type="scientific">Rotaria socialis</name>
    <dbReference type="NCBI Taxonomy" id="392032"/>
    <lineage>
        <taxon>Eukaryota</taxon>
        <taxon>Metazoa</taxon>
        <taxon>Spiralia</taxon>
        <taxon>Gnathifera</taxon>
        <taxon>Rotifera</taxon>
        <taxon>Eurotatoria</taxon>
        <taxon>Bdelloidea</taxon>
        <taxon>Philodinida</taxon>
        <taxon>Philodinidae</taxon>
        <taxon>Rotaria</taxon>
    </lineage>
</organism>